<evidence type="ECO:0000259" key="1">
    <source>
        <dbReference type="Pfam" id="PF08874"/>
    </source>
</evidence>
<dbReference type="Proteomes" id="UP000515237">
    <property type="component" value="Chromosome"/>
</dbReference>
<name>A0A7G7G7U6_9BACT</name>
<dbReference type="AlphaFoldDB" id="A0A7G7G7U6"/>
<protein>
    <submittedName>
        <fullName evidence="2">DUF1835 domain-containing protein</fullName>
    </submittedName>
</protein>
<feature type="domain" description="DUF1835" evidence="1">
    <location>
        <begin position="2"/>
        <end position="107"/>
    </location>
</feature>
<keyword evidence="3" id="KW-1185">Reference proteome</keyword>
<dbReference type="InterPro" id="IPR014973">
    <property type="entry name" value="DUF1835"/>
</dbReference>
<evidence type="ECO:0000313" key="2">
    <source>
        <dbReference type="EMBL" id="QNF33230.1"/>
    </source>
</evidence>
<evidence type="ECO:0000313" key="3">
    <source>
        <dbReference type="Proteomes" id="UP000515237"/>
    </source>
</evidence>
<proteinExistence type="predicted"/>
<sequence>MLHILNGDATATIFKQTDLPGKNILVWREILSEGPIVDHTLPADFWQTRQHYLTQTYQEDAVTYVLKVTAEVKLLETYPQHEEVVLWFEHDLLCQVNLLYLLHWFAQRDLGNTKISLVCIGEHPDLPTFKGLGELSPVQLAALFPKRQVLLPDDLALGHRGWEAYAALTPEDLIKFLKNEDFSHLPLLPAALQAHITRFPSVQNGLNAIEQILLELAANHQLSPTGLMGKFWQQTSLFGIGDAQIVNYLRGFEQTGLLLLSDKIVITDLGSKILRDEADYVQLQPYERWLGGVHLHSASSLWRWDRVQGKIVKI</sequence>
<dbReference type="Pfam" id="PF08874">
    <property type="entry name" value="DUF1835"/>
    <property type="match status" value="1"/>
</dbReference>
<dbReference type="KEGG" id="aswu:HUW51_11020"/>
<gene>
    <name evidence="2" type="ORF">HUW51_11020</name>
</gene>
<organism evidence="2 3">
    <name type="scientific">Adhaeribacter swui</name>
    <dbReference type="NCBI Taxonomy" id="2086471"/>
    <lineage>
        <taxon>Bacteria</taxon>
        <taxon>Pseudomonadati</taxon>
        <taxon>Bacteroidota</taxon>
        <taxon>Cytophagia</taxon>
        <taxon>Cytophagales</taxon>
        <taxon>Hymenobacteraceae</taxon>
        <taxon>Adhaeribacter</taxon>
    </lineage>
</organism>
<accession>A0A7G7G7U6</accession>
<dbReference type="RefSeq" id="WP_185274082.1">
    <property type="nucleotide sequence ID" value="NZ_CP055156.1"/>
</dbReference>
<dbReference type="EMBL" id="CP055156">
    <property type="protein sequence ID" value="QNF33230.1"/>
    <property type="molecule type" value="Genomic_DNA"/>
</dbReference>
<reference evidence="2 3" key="1">
    <citation type="journal article" date="2018" name="Int. J. Syst. Evol. Microbiol.">
        <title>Adhaeribacter swui sp. nov., isolated from wet mud.</title>
        <authorList>
            <person name="Kim D.U."/>
            <person name="Kim K.W."/>
            <person name="Kang M.S."/>
            <person name="Kim J.Y."/>
            <person name="Jang J.H."/>
            <person name="Kim M.K."/>
        </authorList>
    </citation>
    <scope>NUCLEOTIDE SEQUENCE [LARGE SCALE GENOMIC DNA]</scope>
    <source>
        <strain evidence="2 3">KCTC 52873</strain>
    </source>
</reference>